<comment type="caution">
    <text evidence="1">The sequence shown here is derived from an EMBL/GenBank/DDBJ whole genome shotgun (WGS) entry which is preliminary data.</text>
</comment>
<reference evidence="1 2" key="1">
    <citation type="journal article" date="2018" name="Sci. Rep.">
        <title>Genomic signatures of local adaptation to the degree of environmental predictability in rotifers.</title>
        <authorList>
            <person name="Franch-Gras L."/>
            <person name="Hahn C."/>
            <person name="Garcia-Roger E.M."/>
            <person name="Carmona M.J."/>
            <person name="Serra M."/>
            <person name="Gomez A."/>
        </authorList>
    </citation>
    <scope>NUCLEOTIDE SEQUENCE [LARGE SCALE GENOMIC DNA]</scope>
    <source>
        <strain evidence="1">HYR1</strain>
    </source>
</reference>
<name>A0A3M7QEY9_BRAPC</name>
<evidence type="ECO:0000313" key="1">
    <source>
        <dbReference type="EMBL" id="RNA09833.1"/>
    </source>
</evidence>
<gene>
    <name evidence="1" type="ORF">BpHYR1_047492</name>
</gene>
<proteinExistence type="predicted"/>
<dbReference type="EMBL" id="REGN01006366">
    <property type="protein sequence ID" value="RNA09833.1"/>
    <property type="molecule type" value="Genomic_DNA"/>
</dbReference>
<keyword evidence="2" id="KW-1185">Reference proteome</keyword>
<dbReference type="AlphaFoldDB" id="A0A3M7QEY9"/>
<sequence length="89" mass="10286">MTALYAILFPCPTQLMQIPPLSLKYSTHLNRSVFPFKPDKNFMYTIIIDEPERQDIIDHNALTCQLHVGLFLTAISVKYDKTCPNRNTE</sequence>
<protein>
    <submittedName>
        <fullName evidence="1">Uncharacterized protein</fullName>
    </submittedName>
</protein>
<evidence type="ECO:0000313" key="2">
    <source>
        <dbReference type="Proteomes" id="UP000276133"/>
    </source>
</evidence>
<accession>A0A3M7QEY9</accession>
<dbReference type="Proteomes" id="UP000276133">
    <property type="component" value="Unassembled WGS sequence"/>
</dbReference>
<organism evidence="1 2">
    <name type="scientific">Brachionus plicatilis</name>
    <name type="common">Marine rotifer</name>
    <name type="synonym">Brachionus muelleri</name>
    <dbReference type="NCBI Taxonomy" id="10195"/>
    <lineage>
        <taxon>Eukaryota</taxon>
        <taxon>Metazoa</taxon>
        <taxon>Spiralia</taxon>
        <taxon>Gnathifera</taxon>
        <taxon>Rotifera</taxon>
        <taxon>Eurotatoria</taxon>
        <taxon>Monogononta</taxon>
        <taxon>Pseudotrocha</taxon>
        <taxon>Ploima</taxon>
        <taxon>Brachionidae</taxon>
        <taxon>Brachionus</taxon>
    </lineage>
</organism>